<evidence type="ECO:0000313" key="1">
    <source>
        <dbReference type="EMBL" id="PUZ45417.1"/>
    </source>
</evidence>
<dbReference type="AlphaFoldDB" id="A0A2T7CPZ1"/>
<sequence>MSTVPDDTARERWWTVSWLSHKTKIPDVRCGGRGRRWGQLSIARRFRIVVRRDHGTLWC</sequence>
<evidence type="ECO:0000313" key="2">
    <source>
        <dbReference type="Proteomes" id="UP000244336"/>
    </source>
</evidence>
<organism evidence="1 2">
    <name type="scientific">Panicum hallii var. hallii</name>
    <dbReference type="NCBI Taxonomy" id="1504633"/>
    <lineage>
        <taxon>Eukaryota</taxon>
        <taxon>Viridiplantae</taxon>
        <taxon>Streptophyta</taxon>
        <taxon>Embryophyta</taxon>
        <taxon>Tracheophyta</taxon>
        <taxon>Spermatophyta</taxon>
        <taxon>Magnoliopsida</taxon>
        <taxon>Liliopsida</taxon>
        <taxon>Poales</taxon>
        <taxon>Poaceae</taxon>
        <taxon>PACMAD clade</taxon>
        <taxon>Panicoideae</taxon>
        <taxon>Panicodae</taxon>
        <taxon>Paniceae</taxon>
        <taxon>Panicinae</taxon>
        <taxon>Panicum</taxon>
        <taxon>Panicum sect. Panicum</taxon>
    </lineage>
</organism>
<dbReference type="EMBL" id="CM009756">
    <property type="protein sequence ID" value="PUZ45417.1"/>
    <property type="molecule type" value="Genomic_DNA"/>
</dbReference>
<protein>
    <submittedName>
        <fullName evidence="1">Uncharacterized protein</fullName>
    </submittedName>
</protein>
<keyword evidence="2" id="KW-1185">Reference proteome</keyword>
<gene>
    <name evidence="1" type="ORF">GQ55_8G221700</name>
</gene>
<name>A0A2T7CPZ1_9POAL</name>
<dbReference type="Gramene" id="PUZ45417">
    <property type="protein sequence ID" value="PUZ45417"/>
    <property type="gene ID" value="GQ55_8G221700"/>
</dbReference>
<accession>A0A2T7CPZ1</accession>
<dbReference type="Proteomes" id="UP000244336">
    <property type="component" value="Chromosome 8"/>
</dbReference>
<reference evidence="1 2" key="1">
    <citation type="submission" date="2018-04" db="EMBL/GenBank/DDBJ databases">
        <title>WGS assembly of Panicum hallii var. hallii HAL2.</title>
        <authorList>
            <person name="Lovell J."/>
            <person name="Jenkins J."/>
            <person name="Lowry D."/>
            <person name="Mamidi S."/>
            <person name="Sreedasyam A."/>
            <person name="Weng X."/>
            <person name="Barry K."/>
            <person name="Bonette J."/>
            <person name="Campitelli B."/>
            <person name="Daum C."/>
            <person name="Gordon S."/>
            <person name="Gould B."/>
            <person name="Lipzen A."/>
            <person name="MacQueen A."/>
            <person name="Palacio-Mejia J."/>
            <person name="Plott C."/>
            <person name="Shakirov E."/>
            <person name="Shu S."/>
            <person name="Yoshinaga Y."/>
            <person name="Zane M."/>
            <person name="Rokhsar D."/>
            <person name="Grimwood J."/>
            <person name="Schmutz J."/>
            <person name="Juenger T."/>
        </authorList>
    </citation>
    <scope>NUCLEOTIDE SEQUENCE [LARGE SCALE GENOMIC DNA]</scope>
    <source>
        <strain evidence="2">cv. HAL2</strain>
    </source>
</reference>
<proteinExistence type="predicted"/>